<dbReference type="AlphaFoldDB" id="A0A0F9KV07"/>
<organism evidence="2">
    <name type="scientific">marine sediment metagenome</name>
    <dbReference type="NCBI Taxonomy" id="412755"/>
    <lineage>
        <taxon>unclassified sequences</taxon>
        <taxon>metagenomes</taxon>
        <taxon>ecological metagenomes</taxon>
    </lineage>
</organism>
<reference evidence="2" key="1">
    <citation type="journal article" date="2015" name="Nature">
        <title>Complex archaea that bridge the gap between prokaryotes and eukaryotes.</title>
        <authorList>
            <person name="Spang A."/>
            <person name="Saw J.H."/>
            <person name="Jorgensen S.L."/>
            <person name="Zaremba-Niedzwiedzka K."/>
            <person name="Martijn J."/>
            <person name="Lind A.E."/>
            <person name="van Eijk R."/>
            <person name="Schleper C."/>
            <person name="Guy L."/>
            <person name="Ettema T.J."/>
        </authorList>
    </citation>
    <scope>NUCLEOTIDE SEQUENCE</scope>
</reference>
<comment type="caution">
    <text evidence="2">The sequence shown here is derived from an EMBL/GenBank/DDBJ whole genome shotgun (WGS) entry which is preliminary data.</text>
</comment>
<protein>
    <recommendedName>
        <fullName evidence="1">Treble clef zinc finger domain-containing protein</fullName>
    </recommendedName>
</protein>
<proteinExistence type="predicted"/>
<gene>
    <name evidence="2" type="ORF">LCGC14_1658560</name>
</gene>
<sequence length="448" mass="52082">MKENCLAAKSLHLITEWHSSKNGVLTPYNVTFTSNKKAWWQCVKGHEWKAIVSNRTNGRNCPYCAGKKVCGSNCLATVNPELAKEWHSTKNGNLTPSDVTPGSHKKVWWQCRKGHEWEAMIYSRNKASGCPYCSGQKICEDNCLATLDPDLAKEWHPNKNGNLTPFDVTPGSSRQKVWWLCSKGHEWETRIYVRKRCGCPYCGCKKVCEDNCLATLRPDLAAQWHPSKNDRLTPKDIVLASEKKVWWLCNKGHEWQCVMSSRKWGSGCPYCVGKKVCKDNCLATIDPELAREWNYVQNGDLTPFDVTFSSAKKVWWKCNKEHNWIARVDNRYNGRCCPHCIVFKKESECRDIFENIFGKEFPRNRKVLECRLELDGYCEELNLAFEYNGEQHYKFIKYWHKTQENLKKAQSYDRLKARLCEEKGIKLIVIPYTENHRLEEFIKESLPN</sequence>
<feature type="domain" description="Treble clef zinc finger" evidence="1">
    <location>
        <begin position="82"/>
        <end position="135"/>
    </location>
</feature>
<feature type="domain" description="Treble clef zinc finger" evidence="1">
    <location>
        <begin position="151"/>
        <end position="203"/>
    </location>
</feature>
<accession>A0A0F9KV07</accession>
<dbReference type="PANTHER" id="PTHR37317:SF1">
    <property type="entry name" value="ZINC-RIBBON DOMAIN-CONTAINING PROTEIN-RELATED"/>
    <property type="match status" value="1"/>
</dbReference>
<evidence type="ECO:0000313" key="2">
    <source>
        <dbReference type="EMBL" id="KKM19150.1"/>
    </source>
</evidence>
<dbReference type="Pfam" id="PF14311">
    <property type="entry name" value="DUF4379"/>
    <property type="match status" value="5"/>
</dbReference>
<dbReference type="Gene3D" id="3.40.960.10">
    <property type="entry name" value="VSR Endonuclease"/>
    <property type="match status" value="1"/>
</dbReference>
<evidence type="ECO:0000259" key="1">
    <source>
        <dbReference type="Pfam" id="PF14311"/>
    </source>
</evidence>
<dbReference type="EMBL" id="LAZR01014054">
    <property type="protein sequence ID" value="KKM19150.1"/>
    <property type="molecule type" value="Genomic_DNA"/>
</dbReference>
<name>A0A0F9KV07_9ZZZZ</name>
<feature type="domain" description="Treble clef zinc finger" evidence="1">
    <location>
        <begin position="220"/>
        <end position="274"/>
    </location>
</feature>
<dbReference type="PANTHER" id="PTHR37317">
    <property type="entry name" value="BLR8090 PROTEIN"/>
    <property type="match status" value="1"/>
</dbReference>
<dbReference type="InterPro" id="IPR025487">
    <property type="entry name" value="DUF4379"/>
</dbReference>
<feature type="domain" description="Treble clef zinc finger" evidence="1">
    <location>
        <begin position="13"/>
        <end position="67"/>
    </location>
</feature>
<feature type="domain" description="Treble clef zinc finger" evidence="1">
    <location>
        <begin position="289"/>
        <end position="340"/>
    </location>
</feature>